<feature type="transmembrane region" description="Helical" evidence="4">
    <location>
        <begin position="585"/>
        <end position="604"/>
    </location>
</feature>
<keyword evidence="7" id="KW-1185">Reference proteome</keyword>
<evidence type="ECO:0000313" key="7">
    <source>
        <dbReference type="Proteomes" id="UP000434850"/>
    </source>
</evidence>
<dbReference type="AlphaFoldDB" id="A0A6I4I546"/>
<proteinExistence type="inferred from homology"/>
<dbReference type="Pfam" id="PF13641">
    <property type="entry name" value="Glyco_tranf_2_3"/>
    <property type="match status" value="1"/>
</dbReference>
<evidence type="ECO:0000256" key="4">
    <source>
        <dbReference type="SAM" id="Phobius"/>
    </source>
</evidence>
<dbReference type="InterPro" id="IPR037257">
    <property type="entry name" value="T2SS_E_N_sf"/>
</dbReference>
<dbReference type="InterPro" id="IPR007831">
    <property type="entry name" value="T2SS_GspE_N"/>
</dbReference>
<dbReference type="EMBL" id="WQLA01000001">
    <property type="protein sequence ID" value="MVN90221.1"/>
    <property type="molecule type" value="Genomic_DNA"/>
</dbReference>
<keyword evidence="2" id="KW-0328">Glycosyltransferase</keyword>
<evidence type="ECO:0000256" key="2">
    <source>
        <dbReference type="ARBA" id="ARBA00022676"/>
    </source>
</evidence>
<evidence type="ECO:0000256" key="3">
    <source>
        <dbReference type="ARBA" id="ARBA00022679"/>
    </source>
</evidence>
<dbReference type="RefSeq" id="WP_157539986.1">
    <property type="nucleotide sequence ID" value="NZ_WQLA01000001.1"/>
</dbReference>
<dbReference type="Pfam" id="PF05157">
    <property type="entry name" value="MshEN"/>
    <property type="match status" value="1"/>
</dbReference>
<evidence type="ECO:0000259" key="5">
    <source>
        <dbReference type="Pfam" id="PF05157"/>
    </source>
</evidence>
<keyword evidence="4" id="KW-0812">Transmembrane</keyword>
<evidence type="ECO:0000313" key="6">
    <source>
        <dbReference type="EMBL" id="MVN90221.1"/>
    </source>
</evidence>
<keyword evidence="4" id="KW-0472">Membrane</keyword>
<comment type="caution">
    <text evidence="6">The sequence shown here is derived from an EMBL/GenBank/DDBJ whole genome shotgun (WGS) entry which is preliminary data.</text>
</comment>
<dbReference type="CDD" id="cd06427">
    <property type="entry name" value="CESA_like_2"/>
    <property type="match status" value="1"/>
</dbReference>
<name>A0A6I4I546_9SPHI</name>
<dbReference type="SUPFAM" id="SSF160246">
    <property type="entry name" value="EspE N-terminal domain-like"/>
    <property type="match status" value="1"/>
</dbReference>
<protein>
    <submittedName>
        <fullName evidence="6">Glycosyltransferase</fullName>
    </submittedName>
</protein>
<dbReference type="OrthoDB" id="9768769at2"/>
<sequence length="635" mass="73187">MHTTASEGLITGRTEGIYSGCRNSSVFRLLLQDGFLGEEECNKIDDYSTTIGASHIKIALNFGFISRKNYERSLSNAGYVFENIREEAHDEEVLEKIDLRFADERLAIPLRIEDNRVVTIMADPDDQLFIDFVRLTYGLEPLIIVASDLDITWLSHKLLGQKYVKSAVFELLNSDNESSALTTFTSGQLVFIFTFIGLIAAGLVLNFKMTSIIVNVFMSVFFLFTISFKLFLSLVGSKFELYQAVTKSEIKNLDDETLPVYTIHLPVYKEDKLIKKLIWNLQSIDYPRHLLDIKLLIEEDDDKTLNAVRNLDFPAIFEVIVVPFHMPKTKPKACNYGLHFSRGTYLTIYDAEDIPDTDQLKKVVAMFNKLPEDYICVQCALNYFNRNENFLTRMFTLEYSYWFDYVLPGLDTLDIPIPLGGTSNHFKLAQLVELGAWDPFNVTEDADLGVRAYAKGHKIAVINSTTYEEANNEFFNWIRQRSRWIKGYMQTYLVHMRNPMALIKKIGIKGFLGFNFFVGATPIMFLINPILILIFICYVVFDLGIIRQIFPDWVLFISIFNLMVGNILMIYVNMMAVFKRRFYELILFAIANPIYWLMHSVAAYKGLYQLIVNPFYWEKTNHGLSKVNNQNNAVK</sequence>
<dbReference type="GO" id="GO:0016757">
    <property type="term" value="F:glycosyltransferase activity"/>
    <property type="evidence" value="ECO:0007669"/>
    <property type="project" value="UniProtKB-KW"/>
</dbReference>
<organism evidence="6 7">
    <name type="scientific">Mucilaginibacter aquatilis</name>
    <dbReference type="NCBI Taxonomy" id="1517760"/>
    <lineage>
        <taxon>Bacteria</taxon>
        <taxon>Pseudomonadati</taxon>
        <taxon>Bacteroidota</taxon>
        <taxon>Sphingobacteriia</taxon>
        <taxon>Sphingobacteriales</taxon>
        <taxon>Sphingobacteriaceae</taxon>
        <taxon>Mucilaginibacter</taxon>
    </lineage>
</organism>
<dbReference type="Proteomes" id="UP000434850">
    <property type="component" value="Unassembled WGS sequence"/>
</dbReference>
<feature type="transmembrane region" description="Helical" evidence="4">
    <location>
        <begin position="553"/>
        <end position="573"/>
    </location>
</feature>
<feature type="transmembrane region" description="Helical" evidence="4">
    <location>
        <begin position="212"/>
        <end position="232"/>
    </location>
</feature>
<reference evidence="6 7" key="1">
    <citation type="submission" date="2019-12" db="EMBL/GenBank/DDBJ databases">
        <title>Mucilaginibacter sp. HME9299 genome sequencing and assembly.</title>
        <authorList>
            <person name="Kang H."/>
            <person name="Kim H."/>
            <person name="Joh K."/>
        </authorList>
    </citation>
    <scope>NUCLEOTIDE SEQUENCE [LARGE SCALE GENOMIC DNA]</scope>
    <source>
        <strain evidence="6 7">HME9299</strain>
    </source>
</reference>
<keyword evidence="3 6" id="KW-0808">Transferase</keyword>
<feature type="domain" description="Type II secretion system protein GspE N-terminal" evidence="5">
    <location>
        <begin position="78"/>
        <end position="160"/>
    </location>
</feature>
<gene>
    <name evidence="6" type="ORF">GO816_03700</name>
</gene>
<dbReference type="InterPro" id="IPR029044">
    <property type="entry name" value="Nucleotide-diphossugar_trans"/>
</dbReference>
<feature type="transmembrane region" description="Helical" evidence="4">
    <location>
        <begin position="189"/>
        <end position="206"/>
    </location>
</feature>
<keyword evidence="4" id="KW-1133">Transmembrane helix</keyword>
<dbReference type="SUPFAM" id="SSF53448">
    <property type="entry name" value="Nucleotide-diphospho-sugar transferases"/>
    <property type="match status" value="1"/>
</dbReference>
<evidence type="ECO:0000256" key="1">
    <source>
        <dbReference type="ARBA" id="ARBA00006739"/>
    </source>
</evidence>
<dbReference type="Gene3D" id="3.30.300.160">
    <property type="entry name" value="Type II secretion system, protein E, N-terminal domain"/>
    <property type="match status" value="1"/>
</dbReference>
<dbReference type="PANTHER" id="PTHR43630:SF1">
    <property type="entry name" value="POLY-BETA-1,6-N-ACETYL-D-GLUCOSAMINE SYNTHASE"/>
    <property type="match status" value="1"/>
</dbReference>
<dbReference type="Gene3D" id="3.90.550.10">
    <property type="entry name" value="Spore Coat Polysaccharide Biosynthesis Protein SpsA, Chain A"/>
    <property type="match status" value="1"/>
</dbReference>
<dbReference type="PANTHER" id="PTHR43630">
    <property type="entry name" value="POLY-BETA-1,6-N-ACETYL-D-GLUCOSAMINE SYNTHASE"/>
    <property type="match status" value="1"/>
</dbReference>
<feature type="transmembrane region" description="Helical" evidence="4">
    <location>
        <begin position="514"/>
        <end position="541"/>
    </location>
</feature>
<comment type="similarity">
    <text evidence="1">Belongs to the glycosyltransferase 2 family.</text>
</comment>
<accession>A0A6I4I546</accession>